<dbReference type="GO" id="GO:0008237">
    <property type="term" value="F:metallopeptidase activity"/>
    <property type="evidence" value="ECO:0007669"/>
    <property type="project" value="UniProtKB-KW"/>
</dbReference>
<dbReference type="GO" id="GO:0006508">
    <property type="term" value="P:proteolysis"/>
    <property type="evidence" value="ECO:0007669"/>
    <property type="project" value="UniProtKB-KW"/>
</dbReference>
<evidence type="ECO:0000313" key="2">
    <source>
        <dbReference type="EMBL" id="RCL72459.1"/>
    </source>
</evidence>
<protein>
    <submittedName>
        <fullName evidence="2">CPBP family intramembrane metalloprotease</fullName>
    </submittedName>
</protein>
<sequence>MTKLLFLNKYYKFIEIVFIGLIIPSIILFNRLADNVILILWFITSYTFIIFYYFHKKDRILNILKFSSFTKNNLSIICIRWFVLSLVIFLITFYFYNDKLFIIQKEAPYLLIIIFLVYPILSALPQEFIFTTFFFSRYKDLISEKYIIYMSAILFMFAHVLFINFIAPFLSIFGGIIFARTYKKTGSLALVTFEHALYGNTLFFMGLGYYFWGGSVN</sequence>
<dbReference type="InterPro" id="IPR003675">
    <property type="entry name" value="Rce1/LyrA-like_dom"/>
</dbReference>
<feature type="domain" description="CAAX prenyl protease 2/Lysostaphin resistance protein A-like" evidence="1">
    <location>
        <begin position="111"/>
        <end position="198"/>
    </location>
</feature>
<evidence type="ECO:0000313" key="3">
    <source>
        <dbReference type="Proteomes" id="UP000253570"/>
    </source>
</evidence>
<keyword evidence="2" id="KW-0482">Metalloprotease</keyword>
<dbReference type="GO" id="GO:0080120">
    <property type="term" value="P:CAAX-box protein maturation"/>
    <property type="evidence" value="ECO:0007669"/>
    <property type="project" value="UniProtKB-ARBA"/>
</dbReference>
<accession>A0A368DKV4</accession>
<dbReference type="EMBL" id="QOQD01000014">
    <property type="protein sequence ID" value="RCL72459.1"/>
    <property type="molecule type" value="Genomic_DNA"/>
</dbReference>
<dbReference type="AlphaFoldDB" id="A0A368DKV4"/>
<proteinExistence type="predicted"/>
<keyword evidence="2" id="KW-0378">Hydrolase</keyword>
<dbReference type="GO" id="GO:0004175">
    <property type="term" value="F:endopeptidase activity"/>
    <property type="evidence" value="ECO:0007669"/>
    <property type="project" value="UniProtKB-ARBA"/>
</dbReference>
<comment type="caution">
    <text evidence="2">The sequence shown here is derived from an EMBL/GenBank/DDBJ whole genome shotgun (WGS) entry which is preliminary data.</text>
</comment>
<organism evidence="2 3">
    <name type="scientific">PS1 clade bacterium</name>
    <dbReference type="NCBI Taxonomy" id="2175152"/>
    <lineage>
        <taxon>Bacteria</taxon>
        <taxon>Pseudomonadati</taxon>
        <taxon>Pseudomonadota</taxon>
        <taxon>Alphaproteobacteria</taxon>
        <taxon>PS1 clade</taxon>
    </lineage>
</organism>
<evidence type="ECO:0000259" key="1">
    <source>
        <dbReference type="Pfam" id="PF02517"/>
    </source>
</evidence>
<reference evidence="2 3" key="1">
    <citation type="journal article" date="2018" name="Microbiome">
        <title>Fine metagenomic profile of the Mediterranean stratified and mixed water columns revealed by assembly and recruitment.</title>
        <authorList>
            <person name="Haro-Moreno J.M."/>
            <person name="Lopez-Perez M."/>
            <person name="De La Torre J.R."/>
            <person name="Picazo A."/>
            <person name="Camacho A."/>
            <person name="Rodriguez-Valera F."/>
        </authorList>
    </citation>
    <scope>NUCLEOTIDE SEQUENCE [LARGE SCALE GENOMIC DNA]</scope>
    <source>
        <strain evidence="2">MED-G57</strain>
    </source>
</reference>
<dbReference type="Pfam" id="PF02517">
    <property type="entry name" value="Rce1-like"/>
    <property type="match status" value="1"/>
</dbReference>
<keyword evidence="2" id="KW-0645">Protease</keyword>
<name>A0A368DKV4_9PROT</name>
<gene>
    <name evidence="2" type="ORF">DBW71_05380</name>
</gene>
<dbReference type="Proteomes" id="UP000253570">
    <property type="component" value="Unassembled WGS sequence"/>
</dbReference>